<dbReference type="GO" id="GO:0098855">
    <property type="term" value="C:HCN channel complex"/>
    <property type="evidence" value="ECO:0007669"/>
    <property type="project" value="TreeGrafter"/>
</dbReference>
<dbReference type="EMBL" id="CAJJDP010000053">
    <property type="protein sequence ID" value="CAD8169313.1"/>
    <property type="molecule type" value="Genomic_DNA"/>
</dbReference>
<dbReference type="Proteomes" id="UP000683925">
    <property type="component" value="Unassembled WGS sequence"/>
</dbReference>
<proteinExistence type="predicted"/>
<reference evidence="3" key="1">
    <citation type="submission" date="2021-01" db="EMBL/GenBank/DDBJ databases">
        <authorList>
            <consortium name="Genoscope - CEA"/>
            <person name="William W."/>
        </authorList>
    </citation>
    <scope>NUCLEOTIDE SEQUENCE</scope>
</reference>
<name>A0A8S1UYQ4_PAROT</name>
<dbReference type="OrthoDB" id="302948at2759"/>
<organism evidence="3 4">
    <name type="scientific">Paramecium octaurelia</name>
    <dbReference type="NCBI Taxonomy" id="43137"/>
    <lineage>
        <taxon>Eukaryota</taxon>
        <taxon>Sar</taxon>
        <taxon>Alveolata</taxon>
        <taxon>Ciliophora</taxon>
        <taxon>Intramacronucleata</taxon>
        <taxon>Oligohymenophorea</taxon>
        <taxon>Peniculida</taxon>
        <taxon>Parameciidae</taxon>
        <taxon>Paramecium</taxon>
    </lineage>
</organism>
<evidence type="ECO:0000313" key="4">
    <source>
        <dbReference type="Proteomes" id="UP000683925"/>
    </source>
</evidence>
<gene>
    <name evidence="3" type="ORF">POCTA_138.1.T0530149</name>
</gene>
<keyword evidence="1" id="KW-1133">Transmembrane helix</keyword>
<keyword evidence="4" id="KW-1185">Reference proteome</keyword>
<feature type="domain" description="Cyclic nucleotide-binding" evidence="2">
    <location>
        <begin position="453"/>
        <end position="521"/>
    </location>
</feature>
<comment type="caution">
    <text evidence="3">The sequence shown here is derived from an EMBL/GenBank/DDBJ whole genome shotgun (WGS) entry which is preliminary data.</text>
</comment>
<dbReference type="AlphaFoldDB" id="A0A8S1UYQ4"/>
<feature type="transmembrane region" description="Helical" evidence="1">
    <location>
        <begin position="174"/>
        <end position="194"/>
    </location>
</feature>
<dbReference type="OMA" id="INEEPNN"/>
<dbReference type="PROSITE" id="PS50042">
    <property type="entry name" value="CNMP_BINDING_3"/>
    <property type="match status" value="1"/>
</dbReference>
<dbReference type="InterPro" id="IPR000595">
    <property type="entry name" value="cNMP-bd_dom"/>
</dbReference>
<protein>
    <recommendedName>
        <fullName evidence="2">Cyclic nucleotide-binding domain-containing protein</fullName>
    </recommendedName>
</protein>
<dbReference type="InterPro" id="IPR051413">
    <property type="entry name" value="K/Na_HCN_channel"/>
</dbReference>
<feature type="transmembrane region" description="Helical" evidence="1">
    <location>
        <begin position="230"/>
        <end position="250"/>
    </location>
</feature>
<dbReference type="GO" id="GO:0003254">
    <property type="term" value="P:regulation of membrane depolarization"/>
    <property type="evidence" value="ECO:0007669"/>
    <property type="project" value="TreeGrafter"/>
</dbReference>
<evidence type="ECO:0000256" key="1">
    <source>
        <dbReference type="SAM" id="Phobius"/>
    </source>
</evidence>
<keyword evidence="1" id="KW-0472">Membrane</keyword>
<dbReference type="GO" id="GO:0035725">
    <property type="term" value="P:sodium ion transmembrane transport"/>
    <property type="evidence" value="ECO:0007669"/>
    <property type="project" value="TreeGrafter"/>
</dbReference>
<evidence type="ECO:0000313" key="3">
    <source>
        <dbReference type="EMBL" id="CAD8169313.1"/>
    </source>
</evidence>
<dbReference type="GO" id="GO:0005249">
    <property type="term" value="F:voltage-gated potassium channel activity"/>
    <property type="evidence" value="ECO:0007669"/>
    <property type="project" value="TreeGrafter"/>
</dbReference>
<evidence type="ECO:0000259" key="2">
    <source>
        <dbReference type="PROSITE" id="PS50042"/>
    </source>
</evidence>
<accession>A0A8S1UYQ4</accession>
<dbReference type="PANTHER" id="PTHR45689:SF5">
    <property type="entry name" value="I[[H]] CHANNEL, ISOFORM E"/>
    <property type="match status" value="1"/>
</dbReference>
<keyword evidence="1" id="KW-0812">Transmembrane</keyword>
<sequence>MIQNSTTTPPNEDSFRKPIIQIMTQINQQQMRVRNPSQESRKAQIDNNQIKITNQKSPTVTQISVQLASDRISPNNHKDLLLINEEPNNKEDSQSIIKKSNDYELLYQKSHQNKSNKLHSSLKLLYLSRSNLFRQQILTKQQFNIIHDLSSAYIIPLKRQILNRLKQDSITKQVIYSFYICFLIFYLTILLIELGCNQLKICNQQIFHYLLIIFQLLECTYRIIINKFCLWSMFADVVTMLPFFAFLMDIGDAQKVFYMMYLLRIQKITDYIQNLILYINQSDQVFIIQTTIQLHFATFIAQTILYMLAEQQQDYINYIQSIFAVLFQNPIIIKQYYFIVYLIRTLLLIFYLHKIRQIINYHSLSLDEQINYAPKTLKSIVNYQQDNGSNKFNMKGLPIHLQQQMKREKYFKILQSIPIFKKSFSHSTLLSLCEIIEEDILQPNDVIQQQQCLHFLLEGQIGIVQKCQTSQKEFKLVKIQDAFQIFNNIAFFKNQIQGIEFKSIGYSKIATLDSNKFQNLIRQFPREFQKYRMLIDTLMIENQSHLINIQCFSCFKEHDITECPIVNYKPNTVQVIHNYILNKDQNRIIDFKRQANTKKKRLLAQVQIDVKEDSESLNSEEYDKVESFQKVLPSSNSLQSQNNNNFMNQLEISSVPYINYSHSGQTLQSKKVDSEFFIQSQGVSSSISSRKIFVNEIKEIAQSKFQRLDQTEDHGAQVNNKALQRVQDSVLQTKKRFNKNALQKDEQQQFQRYQTDVQSELKNRDQRKNQTMINSHVEVQDNFNRVISIENNFLEFFEKINSFEDYFPHYNVDQQINNYQKMQSFKKDSN</sequence>
<dbReference type="PANTHER" id="PTHR45689">
    <property type="entry name" value="I[[H]] CHANNEL, ISOFORM E"/>
    <property type="match status" value="1"/>
</dbReference>
<feature type="transmembrane region" description="Helical" evidence="1">
    <location>
        <begin position="206"/>
        <end position="224"/>
    </location>
</feature>